<evidence type="ECO:0000256" key="8">
    <source>
        <dbReference type="ARBA" id="ARBA00023306"/>
    </source>
</evidence>
<accession>A0A0G0U370</accession>
<dbReference type="PANTHER" id="PTHR43783:SF1">
    <property type="entry name" value="UDP-N-ACETYLGLUCOSAMINE 1-CARBOXYVINYLTRANSFERASE"/>
    <property type="match status" value="1"/>
</dbReference>
<dbReference type="EC" id="2.5.1.7" evidence="11"/>
<evidence type="ECO:0000256" key="1">
    <source>
        <dbReference type="ARBA" id="ARBA00004496"/>
    </source>
</evidence>
<keyword evidence="5 17" id="KW-0808">Transferase</keyword>
<dbReference type="InterPro" id="IPR005750">
    <property type="entry name" value="UDP_GlcNAc_COvinyl_MurA"/>
</dbReference>
<dbReference type="PANTHER" id="PTHR43783">
    <property type="entry name" value="UDP-N-ACETYLGLUCOSAMINE 1-CARBOXYVINYLTRANSFERASE"/>
    <property type="match status" value="1"/>
</dbReference>
<evidence type="ECO:0000256" key="15">
    <source>
        <dbReference type="ARBA" id="ARBA00047527"/>
    </source>
</evidence>
<dbReference type="SUPFAM" id="SSF55205">
    <property type="entry name" value="EPT/RTPC-like"/>
    <property type="match status" value="1"/>
</dbReference>
<dbReference type="GO" id="GO:0051301">
    <property type="term" value="P:cell division"/>
    <property type="evidence" value="ECO:0007669"/>
    <property type="project" value="UniProtKB-KW"/>
</dbReference>
<keyword evidence="7" id="KW-0573">Peptidoglycan synthesis</keyword>
<dbReference type="NCBIfam" id="NF006873">
    <property type="entry name" value="PRK09369.1"/>
    <property type="match status" value="1"/>
</dbReference>
<evidence type="ECO:0000256" key="5">
    <source>
        <dbReference type="ARBA" id="ARBA00022679"/>
    </source>
</evidence>
<sequence length="335" mass="36657">MTRYIIEGRKILEGRVKISGNKNAILPCLAASLLTGEEVVLKNVPMISDVRVLTEILMQFGAKVETRDQEVKVKCSKIKNSVLTQQLASKLRASILLVGPLLARTGKIEFFHPGGDVIGKRDINLHLEGFRQLGCKVSVNDHNYKVLKGTNVMSDARIFLEIATVTGTENLILASVIRKGRTVIRNAACEPHVIDLCLMLISMGASIEGIGTSTLTIDGVEKLRGTEFTIGSDNIEFGTYAIAAAITGGEIEIENCHNLDLEPVIWPLSKMGVSITRGERVIKVSAKKIAAISKLITNVWPGFPTDLMSVMIVLATQARGISRTNETFWKEFRNT</sequence>
<evidence type="ECO:0000256" key="3">
    <source>
        <dbReference type="ARBA" id="ARBA00022490"/>
    </source>
</evidence>
<dbReference type="GO" id="GO:0008360">
    <property type="term" value="P:regulation of cell shape"/>
    <property type="evidence" value="ECO:0007669"/>
    <property type="project" value="UniProtKB-KW"/>
</dbReference>
<dbReference type="InterPro" id="IPR036968">
    <property type="entry name" value="Enolpyruvate_Tfrase_sf"/>
</dbReference>
<dbReference type="EMBL" id="LCAB01000004">
    <property type="protein sequence ID" value="KKR83549.1"/>
    <property type="molecule type" value="Genomic_DNA"/>
</dbReference>
<keyword evidence="6" id="KW-0133">Cell shape</keyword>
<evidence type="ECO:0000313" key="18">
    <source>
        <dbReference type="Proteomes" id="UP000034601"/>
    </source>
</evidence>
<evidence type="ECO:0000256" key="11">
    <source>
        <dbReference type="ARBA" id="ARBA00039108"/>
    </source>
</evidence>
<feature type="domain" description="Enolpyruvate transferase" evidence="16">
    <location>
        <begin position="7"/>
        <end position="326"/>
    </location>
</feature>
<evidence type="ECO:0000256" key="13">
    <source>
        <dbReference type="ARBA" id="ARBA00042443"/>
    </source>
</evidence>
<evidence type="ECO:0000256" key="2">
    <source>
        <dbReference type="ARBA" id="ARBA00004752"/>
    </source>
</evidence>
<organism evidence="17 18">
    <name type="scientific">Candidatus Daviesbacteria bacterium GW2011_GWA2_40_9</name>
    <dbReference type="NCBI Taxonomy" id="1618424"/>
    <lineage>
        <taxon>Bacteria</taxon>
        <taxon>Candidatus Daviesiibacteriota</taxon>
    </lineage>
</organism>
<evidence type="ECO:0000256" key="6">
    <source>
        <dbReference type="ARBA" id="ARBA00022960"/>
    </source>
</evidence>
<comment type="similarity">
    <text evidence="10">Belongs to the EPSP synthase family. MurA subfamily.</text>
</comment>
<evidence type="ECO:0000256" key="9">
    <source>
        <dbReference type="ARBA" id="ARBA00023316"/>
    </source>
</evidence>
<keyword evidence="8" id="KW-0131">Cell cycle</keyword>
<dbReference type="GO" id="GO:0005737">
    <property type="term" value="C:cytoplasm"/>
    <property type="evidence" value="ECO:0007669"/>
    <property type="project" value="UniProtKB-SubCell"/>
</dbReference>
<gene>
    <name evidence="17" type="ORF">UU29_C0004G0050</name>
</gene>
<dbReference type="InterPro" id="IPR013792">
    <property type="entry name" value="RNA3'P_cycl/enolpyr_Trfase_a/b"/>
</dbReference>
<name>A0A0G0U370_9BACT</name>
<dbReference type="AlphaFoldDB" id="A0A0G0U370"/>
<dbReference type="Pfam" id="PF00275">
    <property type="entry name" value="EPSP_synthase"/>
    <property type="match status" value="1"/>
</dbReference>
<evidence type="ECO:0000256" key="7">
    <source>
        <dbReference type="ARBA" id="ARBA00022984"/>
    </source>
</evidence>
<evidence type="ECO:0000256" key="14">
    <source>
        <dbReference type="ARBA" id="ARBA00042842"/>
    </source>
</evidence>
<evidence type="ECO:0000256" key="12">
    <source>
        <dbReference type="ARBA" id="ARBA00039754"/>
    </source>
</evidence>
<keyword evidence="3" id="KW-0963">Cytoplasm</keyword>
<dbReference type="InterPro" id="IPR001986">
    <property type="entry name" value="Enolpyruvate_Tfrase_dom"/>
</dbReference>
<evidence type="ECO:0000256" key="10">
    <source>
        <dbReference type="ARBA" id="ARBA00038367"/>
    </source>
</evidence>
<keyword evidence="9" id="KW-0961">Cell wall biogenesis/degradation</keyword>
<comment type="caution">
    <text evidence="17">The sequence shown here is derived from an EMBL/GenBank/DDBJ whole genome shotgun (WGS) entry which is preliminary data.</text>
</comment>
<dbReference type="GO" id="GO:0019277">
    <property type="term" value="P:UDP-N-acetylgalactosamine biosynthetic process"/>
    <property type="evidence" value="ECO:0007669"/>
    <property type="project" value="InterPro"/>
</dbReference>
<dbReference type="InterPro" id="IPR050068">
    <property type="entry name" value="MurA_subfamily"/>
</dbReference>
<dbReference type="GO" id="GO:0071555">
    <property type="term" value="P:cell wall organization"/>
    <property type="evidence" value="ECO:0007669"/>
    <property type="project" value="UniProtKB-KW"/>
</dbReference>
<dbReference type="Gene3D" id="3.65.10.10">
    <property type="entry name" value="Enolpyruvate transferase domain"/>
    <property type="match status" value="2"/>
</dbReference>
<reference evidence="17 18" key="1">
    <citation type="journal article" date="2015" name="Nature">
        <title>rRNA introns, odd ribosomes, and small enigmatic genomes across a large radiation of phyla.</title>
        <authorList>
            <person name="Brown C.T."/>
            <person name="Hug L.A."/>
            <person name="Thomas B.C."/>
            <person name="Sharon I."/>
            <person name="Castelle C.J."/>
            <person name="Singh A."/>
            <person name="Wilkins M.J."/>
            <person name="Williams K.H."/>
            <person name="Banfield J.F."/>
        </authorList>
    </citation>
    <scope>NUCLEOTIDE SEQUENCE [LARGE SCALE GENOMIC DNA]</scope>
</reference>
<dbReference type="GO" id="GO:0009252">
    <property type="term" value="P:peptidoglycan biosynthetic process"/>
    <property type="evidence" value="ECO:0007669"/>
    <property type="project" value="UniProtKB-KW"/>
</dbReference>
<proteinExistence type="inferred from homology"/>
<protein>
    <recommendedName>
        <fullName evidence="12">UDP-N-acetylglucosamine 1-carboxyvinyltransferase</fullName>
        <ecNumber evidence="11">2.5.1.7</ecNumber>
    </recommendedName>
    <alternativeName>
        <fullName evidence="13">Enoylpyruvate transferase</fullName>
    </alternativeName>
    <alternativeName>
        <fullName evidence="14">UDP-N-acetylglucosamine enolpyruvyl transferase</fullName>
    </alternativeName>
</protein>
<evidence type="ECO:0000256" key="4">
    <source>
        <dbReference type="ARBA" id="ARBA00022618"/>
    </source>
</evidence>
<comment type="catalytic activity">
    <reaction evidence="15">
        <text>phosphoenolpyruvate + UDP-N-acetyl-alpha-D-glucosamine = UDP-N-acetyl-3-O-(1-carboxyvinyl)-alpha-D-glucosamine + phosphate</text>
        <dbReference type="Rhea" id="RHEA:18681"/>
        <dbReference type="ChEBI" id="CHEBI:43474"/>
        <dbReference type="ChEBI" id="CHEBI:57705"/>
        <dbReference type="ChEBI" id="CHEBI:58702"/>
        <dbReference type="ChEBI" id="CHEBI:68483"/>
        <dbReference type="EC" id="2.5.1.7"/>
    </reaction>
</comment>
<evidence type="ECO:0000313" key="17">
    <source>
        <dbReference type="EMBL" id="KKR83549.1"/>
    </source>
</evidence>
<evidence type="ECO:0000259" key="16">
    <source>
        <dbReference type="Pfam" id="PF00275"/>
    </source>
</evidence>
<comment type="subcellular location">
    <subcellularLocation>
        <location evidence="1">Cytoplasm</location>
    </subcellularLocation>
</comment>
<dbReference type="Proteomes" id="UP000034601">
    <property type="component" value="Unassembled WGS sequence"/>
</dbReference>
<dbReference type="CDD" id="cd01555">
    <property type="entry name" value="UdpNAET"/>
    <property type="match status" value="1"/>
</dbReference>
<dbReference type="GO" id="GO:0008760">
    <property type="term" value="F:UDP-N-acetylglucosamine 1-carboxyvinyltransferase activity"/>
    <property type="evidence" value="ECO:0007669"/>
    <property type="project" value="UniProtKB-EC"/>
</dbReference>
<comment type="pathway">
    <text evidence="2">Cell wall biogenesis; peptidoglycan biosynthesis.</text>
</comment>
<dbReference type="PATRIC" id="fig|1618424.3.peg.274"/>
<keyword evidence="4" id="KW-0132">Cell division</keyword>